<gene>
    <name evidence="1" type="ORF">O181_028036</name>
</gene>
<keyword evidence="2" id="KW-1185">Reference proteome</keyword>
<proteinExistence type="predicted"/>
<organism evidence="1 2">
    <name type="scientific">Austropuccinia psidii MF-1</name>
    <dbReference type="NCBI Taxonomy" id="1389203"/>
    <lineage>
        <taxon>Eukaryota</taxon>
        <taxon>Fungi</taxon>
        <taxon>Dikarya</taxon>
        <taxon>Basidiomycota</taxon>
        <taxon>Pucciniomycotina</taxon>
        <taxon>Pucciniomycetes</taxon>
        <taxon>Pucciniales</taxon>
        <taxon>Sphaerophragmiaceae</taxon>
        <taxon>Austropuccinia</taxon>
    </lineage>
</organism>
<comment type="caution">
    <text evidence="1">The sequence shown here is derived from an EMBL/GenBank/DDBJ whole genome shotgun (WGS) entry which is preliminary data.</text>
</comment>
<evidence type="ECO:0000313" key="1">
    <source>
        <dbReference type="EMBL" id="MBW0488321.1"/>
    </source>
</evidence>
<dbReference type="OrthoDB" id="413361at2759"/>
<dbReference type="EMBL" id="AVOT02009548">
    <property type="protein sequence ID" value="MBW0488321.1"/>
    <property type="molecule type" value="Genomic_DNA"/>
</dbReference>
<accession>A0A9Q3H204</accession>
<dbReference type="Proteomes" id="UP000765509">
    <property type="component" value="Unassembled WGS sequence"/>
</dbReference>
<sequence length="123" mass="14032">MLNQEHYAESIIELYGMGNCKPVSTPLVPDKYLWSAMPEEIEKFKELEVNFRSALGCINYLSTATRPDISHDISIPSQFLEKPGISHWKSFLHIIKYLKETQSVGLAYCHGKYEGLKAYSDSD</sequence>
<name>A0A9Q3H204_9BASI</name>
<dbReference type="PANTHER" id="PTHR11439">
    <property type="entry name" value="GAG-POL-RELATED RETROTRANSPOSON"/>
    <property type="match status" value="1"/>
</dbReference>
<reference evidence="1" key="1">
    <citation type="submission" date="2021-03" db="EMBL/GenBank/DDBJ databases">
        <title>Draft genome sequence of rust myrtle Austropuccinia psidii MF-1, a brazilian biotype.</title>
        <authorList>
            <person name="Quecine M.C."/>
            <person name="Pachon D.M.R."/>
            <person name="Bonatelli M.L."/>
            <person name="Correr F.H."/>
            <person name="Franceschini L.M."/>
            <person name="Leite T.F."/>
            <person name="Margarido G.R.A."/>
            <person name="Almeida C.A."/>
            <person name="Ferrarezi J.A."/>
            <person name="Labate C.A."/>
        </authorList>
    </citation>
    <scope>NUCLEOTIDE SEQUENCE</scope>
    <source>
        <strain evidence="1">MF-1</strain>
    </source>
</reference>
<protein>
    <submittedName>
        <fullName evidence="1">Uncharacterized protein</fullName>
    </submittedName>
</protein>
<dbReference type="AlphaFoldDB" id="A0A9Q3H204"/>
<evidence type="ECO:0000313" key="2">
    <source>
        <dbReference type="Proteomes" id="UP000765509"/>
    </source>
</evidence>